<evidence type="ECO:0000313" key="3">
    <source>
        <dbReference type="EMBL" id="SPO01602.1"/>
    </source>
</evidence>
<dbReference type="SUPFAM" id="SSF52833">
    <property type="entry name" value="Thioredoxin-like"/>
    <property type="match status" value="1"/>
</dbReference>
<dbReference type="InterPro" id="IPR004046">
    <property type="entry name" value="GST_C"/>
</dbReference>
<dbReference type="EMBL" id="ONZQ02000005">
    <property type="protein sequence ID" value="SPO01602.1"/>
    <property type="molecule type" value="Genomic_DNA"/>
</dbReference>
<dbReference type="PANTHER" id="PTHR44051">
    <property type="entry name" value="GLUTATHIONE S-TRANSFERASE-RELATED"/>
    <property type="match status" value="1"/>
</dbReference>
<evidence type="ECO:0000313" key="4">
    <source>
        <dbReference type="Proteomes" id="UP001187682"/>
    </source>
</evidence>
<dbReference type="SFLD" id="SFLDS00019">
    <property type="entry name" value="Glutathione_Transferase_(cytos"/>
    <property type="match status" value="1"/>
</dbReference>
<dbReference type="Gene3D" id="1.20.1050.10">
    <property type="match status" value="1"/>
</dbReference>
<comment type="caution">
    <text evidence="3">The sequence shown here is derived from an EMBL/GenBank/DDBJ whole genome shotgun (WGS) entry which is preliminary data.</text>
</comment>
<reference evidence="3" key="1">
    <citation type="submission" date="2018-03" db="EMBL/GenBank/DDBJ databases">
        <authorList>
            <person name="Guldener U."/>
        </authorList>
    </citation>
    <scope>NUCLEOTIDE SEQUENCE</scope>
</reference>
<dbReference type="CDD" id="cd03057">
    <property type="entry name" value="GST_N_Beta"/>
    <property type="match status" value="1"/>
</dbReference>
<dbReference type="Proteomes" id="UP001187682">
    <property type="component" value="Unassembled WGS sequence"/>
</dbReference>
<dbReference type="Gene3D" id="3.40.30.10">
    <property type="entry name" value="Glutaredoxin"/>
    <property type="match status" value="1"/>
</dbReference>
<dbReference type="PANTHER" id="PTHR44051:SF8">
    <property type="entry name" value="GLUTATHIONE S-TRANSFERASE GSTA"/>
    <property type="match status" value="1"/>
</dbReference>
<accession>A0AAE8SUD6</accession>
<gene>
    <name evidence="3" type="ORF">DNG_04275</name>
</gene>
<dbReference type="SFLD" id="SFLDG00358">
    <property type="entry name" value="Main_(cytGST)"/>
    <property type="match status" value="1"/>
</dbReference>
<evidence type="ECO:0000256" key="1">
    <source>
        <dbReference type="ARBA" id="ARBA00007409"/>
    </source>
</evidence>
<feature type="domain" description="GST C-terminal" evidence="2">
    <location>
        <begin position="107"/>
        <end position="233"/>
    </location>
</feature>
<evidence type="ECO:0000259" key="2">
    <source>
        <dbReference type="PROSITE" id="PS50405"/>
    </source>
</evidence>
<dbReference type="InterPro" id="IPR036249">
    <property type="entry name" value="Thioredoxin-like_sf"/>
</dbReference>
<protein>
    <submittedName>
        <fullName evidence="3">Related to glutathione S-transferase GST-6.0</fullName>
    </submittedName>
</protein>
<dbReference type="InterPro" id="IPR010987">
    <property type="entry name" value="Glutathione-S-Trfase_C-like"/>
</dbReference>
<dbReference type="AlphaFoldDB" id="A0AAE8SUD6"/>
<dbReference type="InterPro" id="IPR040079">
    <property type="entry name" value="Glutathione_S-Trfase"/>
</dbReference>
<comment type="similarity">
    <text evidence="1">Belongs to the GST superfamily.</text>
</comment>
<dbReference type="InterPro" id="IPR036282">
    <property type="entry name" value="Glutathione-S-Trfase_C_sf"/>
</dbReference>
<organism evidence="3 4">
    <name type="scientific">Cephalotrichum gorgonifer</name>
    <dbReference type="NCBI Taxonomy" id="2041049"/>
    <lineage>
        <taxon>Eukaryota</taxon>
        <taxon>Fungi</taxon>
        <taxon>Dikarya</taxon>
        <taxon>Ascomycota</taxon>
        <taxon>Pezizomycotina</taxon>
        <taxon>Sordariomycetes</taxon>
        <taxon>Hypocreomycetidae</taxon>
        <taxon>Microascales</taxon>
        <taxon>Microascaceae</taxon>
        <taxon>Cephalotrichum</taxon>
    </lineage>
</organism>
<sequence length="233" mass="25663">MASETTITLYRADGACSLIPHTILTHFGIPFKAVPMVPSATDLTKGFRYAAADGSLSHEEYLAIHPMGYVPALVVTSDSQSTVITEMPAVLSYISSLAPDQHLLGETPLEKAKVLEWLSWLAGTLHGRAFGGLFRPARSTDNEAAFEGIKSRGHELVKECFARIDEGLSGREFAVGDRLTAVDFNLYPFYRWATMHKFDLETYPAYTKHIKKLEALEGVQKAVAVEGRKLLFA</sequence>
<name>A0AAE8SUD6_9PEZI</name>
<dbReference type="SUPFAM" id="SSF47616">
    <property type="entry name" value="GST C-terminal domain-like"/>
    <property type="match status" value="1"/>
</dbReference>
<dbReference type="PROSITE" id="PS50405">
    <property type="entry name" value="GST_CTER"/>
    <property type="match status" value="1"/>
</dbReference>
<proteinExistence type="inferred from homology"/>
<dbReference type="CDD" id="cd03188">
    <property type="entry name" value="GST_C_Beta"/>
    <property type="match status" value="1"/>
</dbReference>
<dbReference type="Pfam" id="PF00043">
    <property type="entry name" value="GST_C"/>
    <property type="match status" value="1"/>
</dbReference>
<keyword evidence="4" id="KW-1185">Reference proteome</keyword>